<evidence type="ECO:0000256" key="6">
    <source>
        <dbReference type="ARBA" id="ARBA00022777"/>
    </source>
</evidence>
<gene>
    <name evidence="12" type="primary">prs</name>
    <name evidence="14" type="ORF">AOQ87_00585</name>
</gene>
<dbReference type="Proteomes" id="UP000242793">
    <property type="component" value="Chromosome"/>
</dbReference>
<dbReference type="GO" id="GO:0004749">
    <property type="term" value="F:ribose phosphate diphosphokinase activity"/>
    <property type="evidence" value="ECO:0007669"/>
    <property type="project" value="UniProtKB-UniRule"/>
</dbReference>
<dbReference type="Gene3D" id="3.40.50.2020">
    <property type="match status" value="2"/>
</dbReference>
<dbReference type="STRING" id="428411.AOQ87_00585"/>
<feature type="binding site" evidence="12">
    <location>
        <position position="130"/>
    </location>
    <ligand>
        <name>Mg(2+)</name>
        <dbReference type="ChEBI" id="CHEBI:18420"/>
    </ligand>
</feature>
<dbReference type="SMART" id="SM01400">
    <property type="entry name" value="Pribosyltran_N"/>
    <property type="match status" value="1"/>
</dbReference>
<dbReference type="AlphaFoldDB" id="A0A1V0HK42"/>
<evidence type="ECO:0000256" key="9">
    <source>
        <dbReference type="ARBA" id="ARBA00049535"/>
    </source>
</evidence>
<keyword evidence="8 12" id="KW-0460">Magnesium</keyword>
<dbReference type="KEGG" id="rped:AOQ87_00585"/>
<comment type="cofactor">
    <cofactor evidence="12">
        <name>Mg(2+)</name>
        <dbReference type="ChEBI" id="CHEBI:18420"/>
    </cofactor>
    <text evidence="12">Binds 2 Mg(2+) ions per subunit.</text>
</comment>
<comment type="catalytic activity">
    <reaction evidence="9 12">
        <text>D-ribose 5-phosphate + ATP = 5-phospho-alpha-D-ribose 1-diphosphate + AMP + H(+)</text>
        <dbReference type="Rhea" id="RHEA:15609"/>
        <dbReference type="ChEBI" id="CHEBI:15378"/>
        <dbReference type="ChEBI" id="CHEBI:30616"/>
        <dbReference type="ChEBI" id="CHEBI:58017"/>
        <dbReference type="ChEBI" id="CHEBI:78346"/>
        <dbReference type="ChEBI" id="CHEBI:456215"/>
        <dbReference type="EC" id="2.7.6.1"/>
    </reaction>
</comment>
<dbReference type="GO" id="GO:0006015">
    <property type="term" value="P:5-phosphoribose 1-diphosphate biosynthetic process"/>
    <property type="evidence" value="ECO:0007669"/>
    <property type="project" value="UniProtKB-UniRule"/>
</dbReference>
<dbReference type="Pfam" id="PF13793">
    <property type="entry name" value="Pribosyltran_N"/>
    <property type="match status" value="1"/>
</dbReference>
<evidence type="ECO:0000256" key="2">
    <source>
        <dbReference type="ARBA" id="ARBA00022679"/>
    </source>
</evidence>
<keyword evidence="15" id="KW-1185">Reference proteome</keyword>
<feature type="binding site" evidence="12">
    <location>
        <begin position="36"/>
        <end position="38"/>
    </location>
    <ligand>
        <name>ATP</name>
        <dbReference type="ChEBI" id="CHEBI:30616"/>
    </ligand>
</feature>
<comment type="function">
    <text evidence="10 12">Involved in the biosynthesis of the central metabolite phospho-alpha-D-ribosyl-1-pyrophosphate (PRPP) via the transfer of pyrophosphoryl group from ATP to 1-hydroxyl of ribose-5-phosphate (Rib-5-P).</text>
</comment>
<dbReference type="PANTHER" id="PTHR10210">
    <property type="entry name" value="RIBOSE-PHOSPHATE DIPHOSPHOKINASE FAMILY MEMBER"/>
    <property type="match status" value="1"/>
</dbReference>
<dbReference type="Pfam" id="PF14572">
    <property type="entry name" value="Pribosyl_synth"/>
    <property type="match status" value="1"/>
</dbReference>
<evidence type="ECO:0000313" key="15">
    <source>
        <dbReference type="Proteomes" id="UP000242793"/>
    </source>
</evidence>
<dbReference type="InterPro" id="IPR029057">
    <property type="entry name" value="PRTase-like"/>
</dbReference>
<dbReference type="InterPro" id="IPR029099">
    <property type="entry name" value="Pribosyltran_N"/>
</dbReference>
<evidence type="ECO:0000256" key="5">
    <source>
        <dbReference type="ARBA" id="ARBA00022741"/>
    </source>
</evidence>
<evidence type="ECO:0000313" key="14">
    <source>
        <dbReference type="EMBL" id="ARC53199.1"/>
    </source>
</evidence>
<dbReference type="GO" id="GO:0016301">
    <property type="term" value="F:kinase activity"/>
    <property type="evidence" value="ECO:0007669"/>
    <property type="project" value="UniProtKB-KW"/>
</dbReference>
<organism evidence="14 15">
    <name type="scientific">Candidatus Riesia pediculischaeffi</name>
    <dbReference type="NCBI Taxonomy" id="428411"/>
    <lineage>
        <taxon>Bacteria</taxon>
        <taxon>Pseudomonadati</taxon>
        <taxon>Pseudomonadota</taxon>
        <taxon>Gammaproteobacteria</taxon>
        <taxon>Enterobacterales</taxon>
        <taxon>Enterobacteriaceae</taxon>
        <taxon>Candidatus Riesia</taxon>
    </lineage>
</organism>
<dbReference type="FunFam" id="3.40.50.2020:FF:000001">
    <property type="entry name" value="Ribose-phosphate pyrophosphokinase"/>
    <property type="match status" value="1"/>
</dbReference>
<dbReference type="RefSeq" id="WP_185751056.1">
    <property type="nucleotide sequence ID" value="NZ_CP012839.1"/>
</dbReference>
<feature type="binding site" evidence="12">
    <location>
        <position position="219"/>
    </location>
    <ligand>
        <name>D-ribose 5-phosphate</name>
        <dbReference type="ChEBI" id="CHEBI:78346"/>
    </ligand>
</feature>
<feature type="binding site" evidence="12">
    <location>
        <begin position="95"/>
        <end position="96"/>
    </location>
    <ligand>
        <name>ATP</name>
        <dbReference type="ChEBI" id="CHEBI:30616"/>
    </ligand>
</feature>
<name>A0A1V0HK42_9ENTR</name>
<keyword evidence="6 12" id="KW-0418">Kinase</keyword>
<dbReference type="PANTHER" id="PTHR10210:SF41">
    <property type="entry name" value="RIBOSE-PHOSPHATE PYROPHOSPHOKINASE 1, CHLOROPLASTIC"/>
    <property type="match status" value="1"/>
</dbReference>
<proteinExistence type="inferred from homology"/>
<dbReference type="CDD" id="cd06223">
    <property type="entry name" value="PRTases_typeI"/>
    <property type="match status" value="1"/>
</dbReference>
<feature type="binding site" evidence="12">
    <location>
        <position position="169"/>
    </location>
    <ligand>
        <name>Mg(2+)</name>
        <dbReference type="ChEBI" id="CHEBI:18420"/>
    </ligand>
</feature>
<evidence type="ECO:0000259" key="13">
    <source>
        <dbReference type="Pfam" id="PF13793"/>
    </source>
</evidence>
<comment type="subunit">
    <text evidence="12">Homohexamer.</text>
</comment>
<keyword evidence="3 12" id="KW-0479">Metal-binding</keyword>
<dbReference type="SUPFAM" id="SSF53271">
    <property type="entry name" value="PRTase-like"/>
    <property type="match status" value="1"/>
</dbReference>
<reference evidence="14 15" key="1">
    <citation type="submission" date="2015-10" db="EMBL/GenBank/DDBJ databases">
        <title>Survey of human and primate louse endosymbionts.</title>
        <authorList>
            <person name="Boyd B.M."/>
        </authorList>
    </citation>
    <scope>NUCLEOTIDE SEQUENCE [LARGE SCALE GENOMIC DNA]</scope>
    <source>
        <strain evidence="14 15">PTSK</strain>
    </source>
</reference>
<feature type="active site" evidence="12">
    <location>
        <position position="193"/>
    </location>
</feature>
<feature type="binding site" evidence="12">
    <location>
        <begin position="223"/>
        <end position="227"/>
    </location>
    <ligand>
        <name>D-ribose 5-phosphate</name>
        <dbReference type="ChEBI" id="CHEBI:78346"/>
    </ligand>
</feature>
<dbReference type="UniPathway" id="UPA00087">
    <property type="reaction ID" value="UER00172"/>
</dbReference>
<dbReference type="GO" id="GO:0000287">
    <property type="term" value="F:magnesium ion binding"/>
    <property type="evidence" value="ECO:0007669"/>
    <property type="project" value="UniProtKB-UniRule"/>
</dbReference>
<protein>
    <recommendedName>
        <fullName evidence="12">Ribose-phosphate pyrophosphokinase</fullName>
        <shortName evidence="12">RPPK</shortName>
        <ecNumber evidence="12">2.7.6.1</ecNumber>
    </recommendedName>
    <alternativeName>
        <fullName evidence="12">5-phospho-D-ribosyl alpha-1-diphosphate synthase</fullName>
    </alternativeName>
    <alternativeName>
        <fullName evidence="12">Phosphoribosyl diphosphate synthase</fullName>
    </alternativeName>
    <alternativeName>
        <fullName evidence="12">Phosphoribosyl pyrophosphate synthase</fullName>
        <shortName evidence="12">P-Rib-PP synthase</shortName>
        <shortName evidence="12">PRPP synthase</shortName>
        <shortName evidence="12">PRPPase</shortName>
    </alternativeName>
</protein>
<dbReference type="GO" id="GO:0006164">
    <property type="term" value="P:purine nucleotide biosynthetic process"/>
    <property type="evidence" value="ECO:0007669"/>
    <property type="project" value="TreeGrafter"/>
</dbReference>
<dbReference type="InterPro" id="IPR000836">
    <property type="entry name" value="PRTase_dom"/>
</dbReference>
<keyword evidence="12" id="KW-0963">Cytoplasm</keyword>
<dbReference type="GO" id="GO:0005524">
    <property type="term" value="F:ATP binding"/>
    <property type="evidence" value="ECO:0007669"/>
    <property type="project" value="UniProtKB-KW"/>
</dbReference>
<dbReference type="GO" id="GO:0002189">
    <property type="term" value="C:ribose phosphate diphosphokinase complex"/>
    <property type="evidence" value="ECO:0007669"/>
    <property type="project" value="TreeGrafter"/>
</dbReference>
<dbReference type="EMBL" id="CP012839">
    <property type="protein sequence ID" value="ARC53199.1"/>
    <property type="molecule type" value="Genomic_DNA"/>
</dbReference>
<keyword evidence="4 12" id="KW-0545">Nucleotide biosynthesis</keyword>
<dbReference type="NCBIfam" id="NF002320">
    <property type="entry name" value="PRK01259.1"/>
    <property type="match status" value="1"/>
</dbReference>
<evidence type="ECO:0000256" key="3">
    <source>
        <dbReference type="ARBA" id="ARBA00022723"/>
    </source>
</evidence>
<accession>A0A1V0HK42</accession>
<evidence type="ECO:0000256" key="11">
    <source>
        <dbReference type="ARBA" id="ARBA00061444"/>
    </source>
</evidence>
<dbReference type="EC" id="2.7.6.1" evidence="12"/>
<dbReference type="InterPro" id="IPR005946">
    <property type="entry name" value="Rib-P_diPkinase"/>
</dbReference>
<dbReference type="GO" id="GO:0005737">
    <property type="term" value="C:cytoplasm"/>
    <property type="evidence" value="ECO:0007669"/>
    <property type="project" value="UniProtKB-SubCell"/>
</dbReference>
<comment type="pathway">
    <text evidence="1 12">Metabolic intermediate biosynthesis; 5-phospho-alpha-D-ribose 1-diphosphate biosynthesis; 5-phospho-alpha-D-ribose 1-diphosphate from D-ribose 5-phosphate (route I): step 1/1.</text>
</comment>
<evidence type="ECO:0000256" key="1">
    <source>
        <dbReference type="ARBA" id="ARBA00004996"/>
    </source>
</evidence>
<feature type="binding site" evidence="12">
    <location>
        <position position="195"/>
    </location>
    <ligand>
        <name>D-ribose 5-phosphate</name>
        <dbReference type="ChEBI" id="CHEBI:78346"/>
    </ligand>
</feature>
<keyword evidence="2 12" id="KW-0808">Transferase</keyword>
<sequence length="316" mass="34918">MNIKIFSGNSVIKLSKNISKHLHTNLGDASVGKFSDGEINVQINESVRGKDVFIIQSTCYPANDHLMELILMIDALYRASSKRITAVIPYFGYARQDRRVGSSKTPITAKIVANILSCVGTSKILTVDLHTDQIQGFFDIPIENISGNDVILKDIESKKLYDPIIVSPDIGGIFRARMVSKLLNNMEIAIIDKIRSRANVSEMVHIIGNVKNRDCIIIDDIVDTGSTLCQAAEILKKNGAYKIFIYVTHPVFSGNSLKNITKSSIDEMVVCDTIPVSEKINGLGKIRSLTLSFMLAESIKKINNEASYCSVKTFNK</sequence>
<evidence type="ECO:0000256" key="10">
    <source>
        <dbReference type="ARBA" id="ARBA00054914"/>
    </source>
</evidence>
<evidence type="ECO:0000256" key="7">
    <source>
        <dbReference type="ARBA" id="ARBA00022840"/>
    </source>
</evidence>
<evidence type="ECO:0000256" key="12">
    <source>
        <dbReference type="HAMAP-Rule" id="MF_00583"/>
    </source>
</evidence>
<feature type="domain" description="Ribose-phosphate pyrophosphokinase N-terminal" evidence="13">
    <location>
        <begin position="3"/>
        <end position="120"/>
    </location>
</feature>
<dbReference type="InterPro" id="IPR037515">
    <property type="entry name" value="Rib-P_diPkinase_bac"/>
</dbReference>
<evidence type="ECO:0000256" key="4">
    <source>
        <dbReference type="ARBA" id="ARBA00022727"/>
    </source>
</evidence>
<keyword evidence="7 12" id="KW-0067">ATP-binding</keyword>
<dbReference type="NCBIfam" id="TIGR01251">
    <property type="entry name" value="ribP_PPkin"/>
    <property type="match status" value="1"/>
</dbReference>
<keyword evidence="5 12" id="KW-0547">Nucleotide-binding</keyword>
<comment type="similarity">
    <text evidence="11 12">Belongs to the ribose-phosphate pyrophosphokinase family. Class I subfamily.</text>
</comment>
<evidence type="ECO:0000256" key="8">
    <source>
        <dbReference type="ARBA" id="ARBA00022842"/>
    </source>
</evidence>
<dbReference type="HAMAP" id="MF_00583_B">
    <property type="entry name" value="RibP_PPkinase_B"/>
    <property type="match status" value="1"/>
</dbReference>
<comment type="subcellular location">
    <subcellularLocation>
        <location evidence="12">Cytoplasm</location>
    </subcellularLocation>
</comment>